<organism evidence="1 2">
    <name type="scientific">Drechslerella dactyloides</name>
    <name type="common">Nematode-trapping fungus</name>
    <name type="synonym">Arthrobotrys dactyloides</name>
    <dbReference type="NCBI Taxonomy" id="74499"/>
    <lineage>
        <taxon>Eukaryota</taxon>
        <taxon>Fungi</taxon>
        <taxon>Dikarya</taxon>
        <taxon>Ascomycota</taxon>
        <taxon>Pezizomycotina</taxon>
        <taxon>Orbiliomycetes</taxon>
        <taxon>Orbiliales</taxon>
        <taxon>Orbiliaceae</taxon>
        <taxon>Drechslerella</taxon>
    </lineage>
</organism>
<comment type="caution">
    <text evidence="1">The sequence shown here is derived from an EMBL/GenBank/DDBJ whole genome shotgun (WGS) entry which is preliminary data.</text>
</comment>
<keyword evidence="2" id="KW-1185">Reference proteome</keyword>
<protein>
    <submittedName>
        <fullName evidence="1">Uncharacterized protein</fullName>
    </submittedName>
</protein>
<proteinExistence type="predicted"/>
<sequence>MEEQGLRDKDRWTTWEIRGMFHAPDRETFPKFTGFIRHVALDACMLYTLDTGFMADESPRGFLMLEPCSEVQEAYKKMTWTALDDANQRFLNTIQVPLGTETSDPNSKPWMRWVSPASEDNTMLLDADTGDTKDMIDLKDNTRTLLSKATVCGGYMAMGQPGDGVWSLLADTELKEGEPWQWGCGSRTVEFDPSFFLDKF</sequence>
<evidence type="ECO:0000313" key="1">
    <source>
        <dbReference type="EMBL" id="KAJ6259818.1"/>
    </source>
</evidence>
<evidence type="ECO:0000313" key="2">
    <source>
        <dbReference type="Proteomes" id="UP001221413"/>
    </source>
</evidence>
<dbReference type="AlphaFoldDB" id="A0AAD6IW47"/>
<accession>A0AAD6IW47</accession>
<dbReference type="EMBL" id="JAQGDS010000006">
    <property type="protein sequence ID" value="KAJ6259818.1"/>
    <property type="molecule type" value="Genomic_DNA"/>
</dbReference>
<name>A0AAD6IW47_DREDA</name>
<reference evidence="1" key="1">
    <citation type="submission" date="2023-01" db="EMBL/GenBank/DDBJ databases">
        <title>The chitinases involved in constricting ring structure development in the nematode-trapping fungus Drechslerella dactyloides.</title>
        <authorList>
            <person name="Wang R."/>
            <person name="Zhang L."/>
            <person name="Tang P."/>
            <person name="Li S."/>
            <person name="Liang L."/>
        </authorList>
    </citation>
    <scope>NUCLEOTIDE SEQUENCE</scope>
    <source>
        <strain evidence="1">YMF1.00031</strain>
    </source>
</reference>
<gene>
    <name evidence="1" type="ORF">Dda_5460</name>
</gene>
<dbReference type="Proteomes" id="UP001221413">
    <property type="component" value="Unassembled WGS sequence"/>
</dbReference>